<dbReference type="PANTHER" id="PTHR30543:SF28">
    <property type="entry name" value="NADPH-DEPENDENT FMN REDUCTASE-LIKE DOMAIN-CONTAINING PROTEIN"/>
    <property type="match status" value="1"/>
</dbReference>
<dbReference type="PANTHER" id="PTHR30543">
    <property type="entry name" value="CHROMATE REDUCTASE"/>
    <property type="match status" value="1"/>
</dbReference>
<feature type="domain" description="NADPH-dependent FMN reductase-like" evidence="1">
    <location>
        <begin position="2"/>
        <end position="140"/>
    </location>
</feature>
<protein>
    <recommendedName>
        <fullName evidence="1">NADPH-dependent FMN reductase-like domain-containing protein</fullName>
    </recommendedName>
</protein>
<dbReference type="InterPro" id="IPR005025">
    <property type="entry name" value="FMN_Rdtase-like_dom"/>
</dbReference>
<evidence type="ECO:0000313" key="2">
    <source>
        <dbReference type="EMBL" id="SUZ75596.1"/>
    </source>
</evidence>
<dbReference type="GO" id="GO:0016491">
    <property type="term" value="F:oxidoreductase activity"/>
    <property type="evidence" value="ECO:0007669"/>
    <property type="project" value="InterPro"/>
</dbReference>
<dbReference type="Pfam" id="PF03358">
    <property type="entry name" value="FMN_red"/>
    <property type="match status" value="1"/>
</dbReference>
<proteinExistence type="predicted"/>
<dbReference type="InterPro" id="IPR050712">
    <property type="entry name" value="NAD(P)H-dep_reductase"/>
</dbReference>
<dbReference type="GO" id="GO:0005829">
    <property type="term" value="C:cytosol"/>
    <property type="evidence" value="ECO:0007669"/>
    <property type="project" value="TreeGrafter"/>
</dbReference>
<reference evidence="2" key="1">
    <citation type="submission" date="2018-05" db="EMBL/GenBank/DDBJ databases">
        <authorList>
            <person name="Lanie J.A."/>
            <person name="Ng W.-L."/>
            <person name="Kazmierczak K.M."/>
            <person name="Andrzejewski T.M."/>
            <person name="Davidsen T.M."/>
            <person name="Wayne K.J."/>
            <person name="Tettelin H."/>
            <person name="Glass J.I."/>
            <person name="Rusch D."/>
            <person name="Podicherti R."/>
            <person name="Tsui H.-C.T."/>
            <person name="Winkler M.E."/>
        </authorList>
    </citation>
    <scope>NUCLEOTIDE SEQUENCE</scope>
</reference>
<name>A0A381Q8F2_9ZZZZ</name>
<dbReference type="EMBL" id="UINC01001251">
    <property type="protein sequence ID" value="SUZ75596.1"/>
    <property type="molecule type" value="Genomic_DNA"/>
</dbReference>
<dbReference type="GO" id="GO:0010181">
    <property type="term" value="F:FMN binding"/>
    <property type="evidence" value="ECO:0007669"/>
    <property type="project" value="TreeGrafter"/>
</dbReference>
<dbReference type="Gene3D" id="3.40.50.360">
    <property type="match status" value="1"/>
</dbReference>
<gene>
    <name evidence="2" type="ORF">METZ01_LOCUS28450</name>
</gene>
<accession>A0A381Q8F2</accession>
<dbReference type="InterPro" id="IPR029039">
    <property type="entry name" value="Flavoprotein-like_sf"/>
</dbReference>
<sequence length="168" mass="18706">MLLVLSCSLDPNSRSRILARRANARLLAMRQETRFVNLADYQLPLCNASDCYTAESVIQLKTWIQEARGILIATPVYNYDASAATKNLIELTGKAWSEKVVGFLCAAGGKGSYMSLMGLANSLMLDFHCLIIPRFVYVTKEAFSDGVLEDAKIEERLDQVLEKLIHLS</sequence>
<evidence type="ECO:0000259" key="1">
    <source>
        <dbReference type="Pfam" id="PF03358"/>
    </source>
</evidence>
<organism evidence="2">
    <name type="scientific">marine metagenome</name>
    <dbReference type="NCBI Taxonomy" id="408172"/>
    <lineage>
        <taxon>unclassified sequences</taxon>
        <taxon>metagenomes</taxon>
        <taxon>ecological metagenomes</taxon>
    </lineage>
</organism>
<dbReference type="AlphaFoldDB" id="A0A381Q8F2"/>
<dbReference type="SUPFAM" id="SSF52218">
    <property type="entry name" value="Flavoproteins"/>
    <property type="match status" value="1"/>
</dbReference>